<reference evidence="1" key="1">
    <citation type="submission" date="2022-11" db="EMBL/GenBank/DDBJ databases">
        <title>beta-Carotene-producing bacterium, Jeongeuplla avenae sp. nov., alleviates the salt stress of Arabidopsis seedlings.</title>
        <authorList>
            <person name="Jiang L."/>
            <person name="Lee J."/>
        </authorList>
    </citation>
    <scope>NUCLEOTIDE SEQUENCE</scope>
    <source>
        <strain evidence="1">DY_R2A_6</strain>
    </source>
</reference>
<dbReference type="Proteomes" id="UP001163223">
    <property type="component" value="Chromosome"/>
</dbReference>
<accession>A0ACD4NWH5</accession>
<evidence type="ECO:0000313" key="2">
    <source>
        <dbReference type="Proteomes" id="UP001163223"/>
    </source>
</evidence>
<name>A0ACD4NWH5_9HYPH</name>
<keyword evidence="2" id="KW-1185">Reference proteome</keyword>
<dbReference type="EMBL" id="CP113520">
    <property type="protein sequence ID" value="WAJ31222.1"/>
    <property type="molecule type" value="Genomic_DNA"/>
</dbReference>
<sequence>MRRDDLSEAVKQRLKRYPPPYDNHYGVVVAPPPVDGIPLAELTATHAAALAAMAEIDTTATTIPDSFIFNRLLQRQEALGSSAIEGTHSTLDELLRADDPEDETVTSAARQVREYAIALESLIPEARDRGQSIFDLDLIRRLHRDVMRHDPDYGDAPGEFRDRVVWIGGTGDISRSIWNPPPAEDVVPSLEGTLSYMRGEDMHMMHQSIVGRMAVAHAHFEAVHPFRDGNGRVGRLLLPLMMAAEGHVPLYLSSFIEDRKTDYANALKDAQQRGRWASMIGFMSTAVVETVAELRVTQECVAAIRADWETRRRFRRNSASARTLDILLKYPVVTINRLAALLEVTFAQAAIAVRQLEEVGILRERTGFARNRIFAADEILTVMNRPFGSEPEWEPRTPVADARVPEPDTTSEVSPSPRLS</sequence>
<protein>
    <submittedName>
        <fullName evidence="1">Fic family protein</fullName>
    </submittedName>
</protein>
<proteinExistence type="predicted"/>
<gene>
    <name evidence="1" type="ORF">OXU80_13900</name>
</gene>
<evidence type="ECO:0000313" key="1">
    <source>
        <dbReference type="EMBL" id="WAJ31222.1"/>
    </source>
</evidence>
<organism evidence="1 2">
    <name type="scientific">Antarcticirhabdus aurantiaca</name>
    <dbReference type="NCBI Taxonomy" id="2606717"/>
    <lineage>
        <taxon>Bacteria</taxon>
        <taxon>Pseudomonadati</taxon>
        <taxon>Pseudomonadota</taxon>
        <taxon>Alphaproteobacteria</taxon>
        <taxon>Hyphomicrobiales</taxon>
        <taxon>Aurantimonadaceae</taxon>
        <taxon>Antarcticirhabdus</taxon>
    </lineage>
</organism>